<reference evidence="3 4" key="1">
    <citation type="journal article" date="2019" name="Int. J. Syst. Evol. Microbiol.">
        <title>The Global Catalogue of Microorganisms (GCM) 10K type strain sequencing project: providing services to taxonomists for standard genome sequencing and annotation.</title>
        <authorList>
            <consortium name="The Broad Institute Genomics Platform"/>
            <consortium name="The Broad Institute Genome Sequencing Center for Infectious Disease"/>
            <person name="Wu L."/>
            <person name="Ma J."/>
        </authorList>
    </citation>
    <scope>NUCLEOTIDE SEQUENCE [LARGE SCALE GENOMIC DNA]</scope>
    <source>
        <strain evidence="3 4">DT55</strain>
    </source>
</reference>
<proteinExistence type="predicted"/>
<dbReference type="InterPro" id="IPR000572">
    <property type="entry name" value="OxRdtase_Mopterin-bd_dom"/>
</dbReference>
<dbReference type="RefSeq" id="WP_276237872.1">
    <property type="nucleotide sequence ID" value="NZ_CP119989.1"/>
</dbReference>
<dbReference type="Proteomes" id="UP001596388">
    <property type="component" value="Unassembled WGS sequence"/>
</dbReference>
<evidence type="ECO:0000313" key="4">
    <source>
        <dbReference type="Proteomes" id="UP001596388"/>
    </source>
</evidence>
<evidence type="ECO:0000259" key="2">
    <source>
        <dbReference type="Pfam" id="PF00174"/>
    </source>
</evidence>
<dbReference type="InterPro" id="IPR036374">
    <property type="entry name" value="OxRdtase_Mopterin-bd_sf"/>
</dbReference>
<keyword evidence="4" id="KW-1185">Reference proteome</keyword>
<keyword evidence="1" id="KW-0472">Membrane</keyword>
<evidence type="ECO:0000313" key="3">
    <source>
        <dbReference type="EMBL" id="MFC7097635.1"/>
    </source>
</evidence>
<feature type="transmembrane region" description="Helical" evidence="1">
    <location>
        <begin position="124"/>
        <end position="146"/>
    </location>
</feature>
<organism evidence="3 4">
    <name type="scientific">Halobaculum marinum</name>
    <dbReference type="NCBI Taxonomy" id="3031996"/>
    <lineage>
        <taxon>Archaea</taxon>
        <taxon>Methanobacteriati</taxon>
        <taxon>Methanobacteriota</taxon>
        <taxon>Stenosarchaea group</taxon>
        <taxon>Halobacteria</taxon>
        <taxon>Halobacteriales</taxon>
        <taxon>Haloferacaceae</taxon>
        <taxon>Halobaculum</taxon>
    </lineage>
</organism>
<gene>
    <name evidence="3" type="ORF">ACFQKD_09995</name>
</gene>
<evidence type="ECO:0000256" key="1">
    <source>
        <dbReference type="SAM" id="Phobius"/>
    </source>
</evidence>
<feature type="transmembrane region" description="Helical" evidence="1">
    <location>
        <begin position="56"/>
        <end position="77"/>
    </location>
</feature>
<keyword evidence="1" id="KW-0812">Transmembrane</keyword>
<feature type="transmembrane region" description="Helical" evidence="1">
    <location>
        <begin position="98"/>
        <end position="118"/>
    </location>
</feature>
<accession>A0ABD5WZL9</accession>
<keyword evidence="1" id="KW-1133">Transmembrane helix</keyword>
<name>A0ABD5WZL9_9EURY</name>
<feature type="domain" description="Oxidoreductase molybdopterin-binding" evidence="2">
    <location>
        <begin position="227"/>
        <end position="364"/>
    </location>
</feature>
<dbReference type="GeneID" id="79271456"/>
<dbReference type="Pfam" id="PF00174">
    <property type="entry name" value="Oxidored_molyb"/>
    <property type="match status" value="1"/>
</dbReference>
<dbReference type="Gene3D" id="3.90.420.10">
    <property type="entry name" value="Oxidoreductase, molybdopterin-binding domain"/>
    <property type="match status" value="1"/>
</dbReference>
<comment type="caution">
    <text evidence="3">The sequence shown here is derived from an EMBL/GenBank/DDBJ whole genome shotgun (WGS) entry which is preliminary data.</text>
</comment>
<dbReference type="CDD" id="cd00321">
    <property type="entry name" value="SO_family_Moco"/>
    <property type="match status" value="1"/>
</dbReference>
<dbReference type="AlphaFoldDB" id="A0ABD5WZL9"/>
<sequence length="373" mass="40843">MSNRPDDADRSRVGAQIARALRRVEPSPRVVDWAIAACVAVEVASGLYSFTQGRPSGAWVFWLHSVVGLTLVALVGFKLYRVRRRVTARAAWDRFTPVSVLQAVVALAALATGVFWVLGGNVPIFAWTTLNLHVGLGLLLVPLVLWHLRGRYHSPRALDPDRRNALKVGALLLAGTVAWRATETADRALGGASRRFTGSKPTGDLYDTETEGGGFPVTSWVADDPDPVDRDAWTLSVRGLVDEELALDGGEVGAERTLEATLDCTSGWYTVQEWGGVRVGDLLDAAGVDERTRYVRFTSVTGYRWSLPVEEARDALLATHVGGRRLSHGHGAPMRLVAPGRRGFQWVKWVESVEVRERADPMQWLVTLVSGFD</sequence>
<dbReference type="SUPFAM" id="SSF56524">
    <property type="entry name" value="Oxidoreductase molybdopterin-binding domain"/>
    <property type="match status" value="1"/>
</dbReference>
<protein>
    <submittedName>
        <fullName evidence="3">Molybdopterin-dependent oxidoreductase</fullName>
    </submittedName>
</protein>
<dbReference type="EMBL" id="JBHTAG010000003">
    <property type="protein sequence ID" value="MFC7097635.1"/>
    <property type="molecule type" value="Genomic_DNA"/>
</dbReference>
<dbReference type="PANTHER" id="PTHR43032">
    <property type="entry name" value="PROTEIN-METHIONINE-SULFOXIDE REDUCTASE"/>
    <property type="match status" value="1"/>
</dbReference>